<proteinExistence type="predicted"/>
<dbReference type="GO" id="GO:0008654">
    <property type="term" value="P:phospholipid biosynthetic process"/>
    <property type="evidence" value="ECO:0007669"/>
    <property type="project" value="InterPro"/>
</dbReference>
<evidence type="ECO:0000313" key="3">
    <source>
        <dbReference type="Proteomes" id="UP000316443"/>
    </source>
</evidence>
<dbReference type="Gene3D" id="1.20.120.1760">
    <property type="match status" value="1"/>
</dbReference>
<dbReference type="GO" id="GO:0016020">
    <property type="term" value="C:membrane"/>
    <property type="evidence" value="ECO:0007669"/>
    <property type="project" value="InterPro"/>
</dbReference>
<feature type="transmembrane region" description="Helical" evidence="1">
    <location>
        <begin position="176"/>
        <end position="194"/>
    </location>
</feature>
<evidence type="ECO:0000256" key="1">
    <source>
        <dbReference type="SAM" id="Phobius"/>
    </source>
</evidence>
<dbReference type="InterPro" id="IPR000462">
    <property type="entry name" value="CDP-OH_P_trans"/>
</dbReference>
<reference evidence="2 3" key="1">
    <citation type="submission" date="2019-01" db="EMBL/GenBank/DDBJ databases">
        <title>Coherence of Microcystis species and biogeography revealed through population genomics.</title>
        <authorList>
            <person name="Perez-Carrascal O.M."/>
            <person name="Terrat Y."/>
            <person name="Giani A."/>
            <person name="Fortin N."/>
            <person name="Tromas N."/>
            <person name="Shapiro B.J."/>
        </authorList>
    </citation>
    <scope>NUCLEOTIDE SEQUENCE [LARGE SCALE GENOMIC DNA]</scope>
    <source>
        <strain evidence="2">Ma_QC_C_20070703_M131</strain>
    </source>
</reference>
<comment type="caution">
    <text evidence="2">The sequence shown here is derived from an EMBL/GenBank/DDBJ whole genome shotgun (WGS) entry which is preliminary data.</text>
</comment>
<feature type="transmembrane region" description="Helical" evidence="1">
    <location>
        <begin position="154"/>
        <end position="170"/>
    </location>
</feature>
<feature type="transmembrane region" description="Helical" evidence="1">
    <location>
        <begin position="32"/>
        <end position="50"/>
    </location>
</feature>
<dbReference type="InterPro" id="IPR043130">
    <property type="entry name" value="CDP-OH_PTrfase_TM_dom"/>
</dbReference>
<keyword evidence="1" id="KW-0472">Membrane</keyword>
<organism evidence="2 3">
    <name type="scientific">Microcystis aeruginosa Ma_QC_C_20070703_M131</name>
    <dbReference type="NCBI Taxonomy" id="2486263"/>
    <lineage>
        <taxon>Bacteria</taxon>
        <taxon>Bacillati</taxon>
        <taxon>Cyanobacteriota</taxon>
        <taxon>Cyanophyceae</taxon>
        <taxon>Oscillatoriophycideae</taxon>
        <taxon>Chroococcales</taxon>
        <taxon>Microcystaceae</taxon>
        <taxon>Microcystis</taxon>
    </lineage>
</organism>
<gene>
    <name evidence="2" type="ORF">EWV85_03570</name>
</gene>
<keyword evidence="2" id="KW-0808">Transferase</keyword>
<evidence type="ECO:0000313" key="2">
    <source>
        <dbReference type="EMBL" id="TRT61319.1"/>
    </source>
</evidence>
<keyword evidence="1" id="KW-0812">Transmembrane</keyword>
<keyword evidence="1" id="KW-1133">Transmembrane helix</keyword>
<accession>A0A551YK90</accession>
<feature type="transmembrane region" description="Helical" evidence="1">
    <location>
        <begin position="109"/>
        <end position="134"/>
    </location>
</feature>
<dbReference type="GO" id="GO:0016780">
    <property type="term" value="F:phosphotransferase activity, for other substituted phosphate groups"/>
    <property type="evidence" value="ECO:0007669"/>
    <property type="project" value="InterPro"/>
</dbReference>
<protein>
    <submittedName>
        <fullName evidence="2">CDP-alcohol phosphatidyltransferase family protein</fullName>
    </submittedName>
</protein>
<dbReference type="AlphaFoldDB" id="A0A551YK90"/>
<name>A0A551YK90_MICAE</name>
<dbReference type="EMBL" id="SFCA01000039">
    <property type="protein sequence ID" value="TRT61319.1"/>
    <property type="molecule type" value="Genomic_DNA"/>
</dbReference>
<dbReference type="Proteomes" id="UP000316443">
    <property type="component" value="Unassembled WGS sequence"/>
</dbReference>
<dbReference type="Pfam" id="PF01066">
    <property type="entry name" value="CDP-OH_P_transf"/>
    <property type="match status" value="1"/>
</dbReference>
<feature type="transmembrane region" description="Helical" evidence="1">
    <location>
        <begin position="55"/>
        <end position="73"/>
    </location>
</feature>
<sequence>MITIYQLKPAFQKILSPLVKQLAKQGITANQITTSAAVLSVLMGIAIVLWHCQRWLLLLMPLVLFMRIALNAIDGMLARDYNQKTSLGTILNELGDVISDTALYLPFALIPGVSSILVVPIVLLSIISEMTGVLGVTVSGKRQYQGPMGKSDRAFLFGIIALLLGLGLTAGKWLDYIWITTILLLFSTIINRAYSSLKELEYHGLDEASN</sequence>